<evidence type="ECO:0000256" key="1">
    <source>
        <dbReference type="PROSITE-ProRule" id="PRU00047"/>
    </source>
</evidence>
<dbReference type="Pfam" id="PF00098">
    <property type="entry name" value="zf-CCHC"/>
    <property type="match status" value="1"/>
</dbReference>
<name>A0AAQ3QAG2_9LILI</name>
<feature type="compositionally biased region" description="Polar residues" evidence="3">
    <location>
        <begin position="486"/>
        <end position="500"/>
    </location>
</feature>
<evidence type="ECO:0000256" key="2">
    <source>
        <dbReference type="PROSITE-ProRule" id="PRU00176"/>
    </source>
</evidence>
<keyword evidence="1" id="KW-0479">Metal-binding</keyword>
<feature type="compositionally biased region" description="Basic and acidic residues" evidence="3">
    <location>
        <begin position="296"/>
        <end position="307"/>
    </location>
</feature>
<dbReference type="InterPro" id="IPR036875">
    <property type="entry name" value="Znf_CCHC_sf"/>
</dbReference>
<reference evidence="6 7" key="1">
    <citation type="submission" date="2023-10" db="EMBL/GenBank/DDBJ databases">
        <title>Chromosome-scale genome assembly provides insights into flower coloration mechanisms of Canna indica.</title>
        <authorList>
            <person name="Li C."/>
        </authorList>
    </citation>
    <scope>NUCLEOTIDE SEQUENCE [LARGE SCALE GENOMIC DNA]</scope>
    <source>
        <tissue evidence="6">Flower</tissue>
    </source>
</reference>
<dbReference type="SMART" id="SM00360">
    <property type="entry name" value="RRM"/>
    <property type="match status" value="1"/>
</dbReference>
<dbReference type="GO" id="GO:0008270">
    <property type="term" value="F:zinc ion binding"/>
    <property type="evidence" value="ECO:0007669"/>
    <property type="project" value="UniProtKB-KW"/>
</dbReference>
<dbReference type="GO" id="GO:0003723">
    <property type="term" value="F:RNA binding"/>
    <property type="evidence" value="ECO:0007669"/>
    <property type="project" value="UniProtKB-UniRule"/>
</dbReference>
<dbReference type="Proteomes" id="UP001327560">
    <property type="component" value="Chromosome 3"/>
</dbReference>
<dbReference type="AlphaFoldDB" id="A0AAQ3QAG2"/>
<dbReference type="CDD" id="cd00590">
    <property type="entry name" value="RRM_SF"/>
    <property type="match status" value="1"/>
</dbReference>
<dbReference type="PANTHER" id="PTHR48038">
    <property type="entry name" value="RIBONUCLEOPROTEIN RB97D"/>
    <property type="match status" value="1"/>
</dbReference>
<protein>
    <submittedName>
        <fullName evidence="6">Serine/arginine-rich splicing factor 4-like</fullName>
    </submittedName>
</protein>
<evidence type="ECO:0000256" key="3">
    <source>
        <dbReference type="SAM" id="MobiDB-lite"/>
    </source>
</evidence>
<keyword evidence="7" id="KW-1185">Reference proteome</keyword>
<dbReference type="InterPro" id="IPR035979">
    <property type="entry name" value="RBD_domain_sf"/>
</dbReference>
<feature type="compositionally biased region" description="Basic and acidic residues" evidence="3">
    <location>
        <begin position="185"/>
        <end position="196"/>
    </location>
</feature>
<keyword evidence="1" id="KW-0863">Zinc-finger</keyword>
<dbReference type="PROSITE" id="PS50158">
    <property type="entry name" value="ZF_CCHC"/>
    <property type="match status" value="1"/>
</dbReference>
<feature type="region of interest" description="Disordered" evidence="3">
    <location>
        <begin position="281"/>
        <end position="500"/>
    </location>
</feature>
<dbReference type="EMBL" id="CP136892">
    <property type="protein sequence ID" value="WOL02311.1"/>
    <property type="molecule type" value="Genomic_DNA"/>
</dbReference>
<feature type="compositionally biased region" description="Basic and acidic residues" evidence="3">
    <location>
        <begin position="347"/>
        <end position="370"/>
    </location>
</feature>
<evidence type="ECO:0000313" key="7">
    <source>
        <dbReference type="Proteomes" id="UP001327560"/>
    </source>
</evidence>
<dbReference type="SMART" id="SM00343">
    <property type="entry name" value="ZnF_C2HC"/>
    <property type="match status" value="1"/>
</dbReference>
<evidence type="ECO:0000259" key="4">
    <source>
        <dbReference type="PROSITE" id="PS50102"/>
    </source>
</evidence>
<sequence>MTTPLPNGVANSKLNRIQMSLYVGNLSPNVRQEELEHVFRRFGRCNIQLKDGYGFAVYEATADAERALRALRGKPICGEQLSLNWSNRQPRPFQRPARATRFYKPFHRRGLREENDEVGIRGSIDSRGFYGGTSRPSPYNHEIRSLDDALDKKMDQISEKIIHVDGGKGANLGVTNEVSTTGLDHVEHDRWGDPVIDRYNSNGADGGDDFDRYEPYHGYDKRDDNENLQMDSPHNSVDRGSSKEKSRRRSSIEATGRKFEMKKPQQTCYKCGQLGHIMRTCPSSSGRESAGKFIRKREGVSYREKGRQLKPFRNNSWRSPDAIRDSVLPKRHKRDRKELYPAKARRSTIERERSPESRERHQSKLREDFLHKRRKKLGHGAMRKTLRRGRYRKSHTPSSSRSPRSSSLSRSESPRSGSSSSSHSRLRAMASRSRSLSSNSRSSSYTKSERSRSRSKSKSQSKSMLRSPTISVSTERKAECLPINEQIDQTKTSPEGTEKNVMNSKFNQLNSENVKDTCEMLEDGNPSTSYKVGYVNSGEHPGYTVDDERYSTPRFVHNEKILCSNLSKYDGATSEDHEENINDHEALPLKVNKQTSAQHVASHSTRLTTEEMFAALNHYGLGKPEEGQIGLTIEDYFGAARLWPWEIIYYRRLKKGPISNENYAKRLEQNREFGIVDKYIRSSSGWGENIQ</sequence>
<proteinExistence type="predicted"/>
<dbReference type="InterPro" id="IPR000504">
    <property type="entry name" value="RRM_dom"/>
</dbReference>
<evidence type="ECO:0000259" key="5">
    <source>
        <dbReference type="PROSITE" id="PS50158"/>
    </source>
</evidence>
<dbReference type="PANTHER" id="PTHR48038:SF2">
    <property type="entry name" value="OS02G0536400 PROTEIN"/>
    <property type="match status" value="1"/>
</dbReference>
<keyword evidence="1" id="KW-0862">Zinc</keyword>
<feature type="region of interest" description="Disordered" evidence="3">
    <location>
        <begin position="185"/>
        <end position="264"/>
    </location>
</feature>
<evidence type="ECO:0000313" key="6">
    <source>
        <dbReference type="EMBL" id="WOL02311.1"/>
    </source>
</evidence>
<keyword evidence="2" id="KW-0694">RNA-binding</keyword>
<accession>A0AAQ3QAG2</accession>
<feature type="domain" description="RRM" evidence="4">
    <location>
        <begin position="19"/>
        <end position="88"/>
    </location>
</feature>
<feature type="compositionally biased region" description="Basic residues" evidence="3">
    <location>
        <begin position="371"/>
        <end position="395"/>
    </location>
</feature>
<dbReference type="SUPFAM" id="SSF54928">
    <property type="entry name" value="RNA-binding domain, RBD"/>
    <property type="match status" value="1"/>
</dbReference>
<feature type="region of interest" description="Disordered" evidence="3">
    <location>
        <begin position="122"/>
        <end position="142"/>
    </location>
</feature>
<dbReference type="InterPro" id="IPR001878">
    <property type="entry name" value="Znf_CCHC"/>
</dbReference>
<dbReference type="PROSITE" id="PS50102">
    <property type="entry name" value="RRM"/>
    <property type="match status" value="1"/>
</dbReference>
<feature type="compositionally biased region" description="Basic and acidic residues" evidence="3">
    <location>
        <begin position="209"/>
        <end position="225"/>
    </location>
</feature>
<dbReference type="Gene3D" id="4.10.60.10">
    <property type="entry name" value="Zinc finger, CCHC-type"/>
    <property type="match status" value="1"/>
</dbReference>
<dbReference type="Gene3D" id="3.30.70.330">
    <property type="match status" value="1"/>
</dbReference>
<feature type="compositionally biased region" description="Low complexity" evidence="3">
    <location>
        <begin position="396"/>
        <end position="446"/>
    </location>
</feature>
<dbReference type="SUPFAM" id="SSF57756">
    <property type="entry name" value="Retrovirus zinc finger-like domains"/>
    <property type="match status" value="1"/>
</dbReference>
<dbReference type="Pfam" id="PF00076">
    <property type="entry name" value="RRM_1"/>
    <property type="match status" value="1"/>
</dbReference>
<organism evidence="6 7">
    <name type="scientific">Canna indica</name>
    <name type="common">Indian-shot</name>
    <dbReference type="NCBI Taxonomy" id="4628"/>
    <lineage>
        <taxon>Eukaryota</taxon>
        <taxon>Viridiplantae</taxon>
        <taxon>Streptophyta</taxon>
        <taxon>Embryophyta</taxon>
        <taxon>Tracheophyta</taxon>
        <taxon>Spermatophyta</taxon>
        <taxon>Magnoliopsida</taxon>
        <taxon>Liliopsida</taxon>
        <taxon>Zingiberales</taxon>
        <taxon>Cannaceae</taxon>
        <taxon>Canna</taxon>
    </lineage>
</organism>
<feature type="domain" description="CCHC-type" evidence="5">
    <location>
        <begin position="268"/>
        <end position="283"/>
    </location>
</feature>
<gene>
    <name evidence="6" type="ORF">Cni_G11029</name>
</gene>
<dbReference type="InterPro" id="IPR012677">
    <property type="entry name" value="Nucleotide-bd_a/b_plait_sf"/>
</dbReference>